<dbReference type="Pfam" id="PF12515">
    <property type="entry name" value="CaATP_NAI"/>
    <property type="match status" value="1"/>
</dbReference>
<gene>
    <name evidence="3" type="ORF">F8388_004872</name>
</gene>
<evidence type="ECO:0000313" key="4">
    <source>
        <dbReference type="Proteomes" id="UP000525078"/>
    </source>
</evidence>
<accession>A0A7J6HNR3</accession>
<evidence type="ECO:0000313" key="3">
    <source>
        <dbReference type="EMBL" id="KAF4396904.1"/>
    </source>
</evidence>
<dbReference type="Proteomes" id="UP000525078">
    <property type="component" value="Unassembled WGS sequence"/>
</dbReference>
<dbReference type="EMBL" id="JAATIP010000001">
    <property type="protein sequence ID" value="KAF4396904.1"/>
    <property type="molecule type" value="Genomic_DNA"/>
</dbReference>
<evidence type="ECO:0000256" key="1">
    <source>
        <dbReference type="SAM" id="MobiDB-lite"/>
    </source>
</evidence>
<proteinExistence type="predicted"/>
<dbReference type="InterPro" id="IPR024750">
    <property type="entry name" value="Ca_ATPase_N_dom"/>
</dbReference>
<dbReference type="AlphaFoldDB" id="A0A7J6HNR3"/>
<feature type="region of interest" description="Disordered" evidence="1">
    <location>
        <begin position="1"/>
        <end position="20"/>
    </location>
</feature>
<dbReference type="GO" id="GO:0005516">
    <property type="term" value="F:calmodulin binding"/>
    <property type="evidence" value="ECO:0007669"/>
    <property type="project" value="InterPro"/>
</dbReference>
<protein>
    <recommendedName>
        <fullName evidence="2">Calcium-transporting P-type ATPase N-terminal autoinhibitory domain-containing protein</fullName>
    </recommendedName>
</protein>
<feature type="domain" description="Calcium-transporting P-type ATPase N-terminal autoinhibitory" evidence="2">
    <location>
        <begin position="17"/>
        <end position="51"/>
    </location>
</feature>
<comment type="caution">
    <text evidence="3">The sequence shown here is derived from an EMBL/GenBank/DDBJ whole genome shotgun (WGS) entry which is preliminary data.</text>
</comment>
<sequence>MMTYTDPVQEPHKMILHPSPEAQRKWRSAVALVRNPRRRFRHVADLVKRSEAQKKRKSIQENDIDSKLLPNNFSSFDALLAFSFLFLQ</sequence>
<name>A0A7J6HNR3_CANSA</name>
<evidence type="ECO:0000259" key="2">
    <source>
        <dbReference type="Pfam" id="PF12515"/>
    </source>
</evidence>
<dbReference type="Gene3D" id="1.20.5.170">
    <property type="match status" value="1"/>
</dbReference>
<organism evidence="3 4">
    <name type="scientific">Cannabis sativa</name>
    <name type="common">Hemp</name>
    <name type="synonym">Marijuana</name>
    <dbReference type="NCBI Taxonomy" id="3483"/>
    <lineage>
        <taxon>Eukaryota</taxon>
        <taxon>Viridiplantae</taxon>
        <taxon>Streptophyta</taxon>
        <taxon>Embryophyta</taxon>
        <taxon>Tracheophyta</taxon>
        <taxon>Spermatophyta</taxon>
        <taxon>Magnoliopsida</taxon>
        <taxon>eudicotyledons</taxon>
        <taxon>Gunneridae</taxon>
        <taxon>Pentapetalae</taxon>
        <taxon>rosids</taxon>
        <taxon>fabids</taxon>
        <taxon>Rosales</taxon>
        <taxon>Cannabaceae</taxon>
        <taxon>Cannabis</taxon>
    </lineage>
</organism>
<reference evidence="3 4" key="1">
    <citation type="journal article" date="2020" name="bioRxiv">
        <title>Sequence and annotation of 42 cannabis genomes reveals extensive copy number variation in cannabinoid synthesis and pathogen resistance genes.</title>
        <authorList>
            <person name="Mckernan K.J."/>
            <person name="Helbert Y."/>
            <person name="Kane L.T."/>
            <person name="Ebling H."/>
            <person name="Zhang L."/>
            <person name="Liu B."/>
            <person name="Eaton Z."/>
            <person name="Mclaughlin S."/>
            <person name="Kingan S."/>
            <person name="Baybayan P."/>
            <person name="Concepcion G."/>
            <person name="Jordan M."/>
            <person name="Riva A."/>
            <person name="Barbazuk W."/>
            <person name="Harkins T."/>
        </authorList>
    </citation>
    <scope>NUCLEOTIDE SEQUENCE [LARGE SCALE GENOMIC DNA]</scope>
    <source>
        <strain evidence="4">cv. Jamaican Lion 4</strain>
        <tissue evidence="3">Leaf</tissue>
    </source>
</reference>